<feature type="region of interest" description="Disordered" evidence="5">
    <location>
        <begin position="711"/>
        <end position="780"/>
    </location>
</feature>
<accession>A0A2N9I4M6</accession>
<feature type="compositionally biased region" description="Polar residues" evidence="5">
    <location>
        <begin position="210"/>
        <end position="223"/>
    </location>
</feature>
<dbReference type="PANTHER" id="PTHR42648">
    <property type="entry name" value="TRANSPOSASE, PUTATIVE-RELATED"/>
    <property type="match status" value="1"/>
</dbReference>
<dbReference type="InterPro" id="IPR043502">
    <property type="entry name" value="DNA/RNA_pol_sf"/>
</dbReference>
<dbReference type="GO" id="GO:0003676">
    <property type="term" value="F:nucleic acid binding"/>
    <property type="evidence" value="ECO:0007669"/>
    <property type="project" value="InterPro"/>
</dbReference>
<proteinExistence type="predicted"/>
<protein>
    <recommendedName>
        <fullName evidence="6">Integrase catalytic domain-containing protein</fullName>
    </recommendedName>
</protein>
<dbReference type="Pfam" id="PF07727">
    <property type="entry name" value="RVT_2"/>
    <property type="match status" value="1"/>
</dbReference>
<keyword evidence="2" id="KW-0479">Metal-binding</keyword>
<dbReference type="InterPro" id="IPR012337">
    <property type="entry name" value="RNaseH-like_sf"/>
</dbReference>
<feature type="region of interest" description="Disordered" evidence="5">
    <location>
        <begin position="210"/>
        <end position="248"/>
    </location>
</feature>
<dbReference type="SUPFAM" id="SSF53098">
    <property type="entry name" value="Ribonuclease H-like"/>
    <property type="match status" value="1"/>
</dbReference>
<dbReference type="SUPFAM" id="SSF56672">
    <property type="entry name" value="DNA/RNA polymerases"/>
    <property type="match status" value="1"/>
</dbReference>
<organism evidence="7">
    <name type="scientific">Fagus sylvatica</name>
    <name type="common">Beechnut</name>
    <dbReference type="NCBI Taxonomy" id="28930"/>
    <lineage>
        <taxon>Eukaryota</taxon>
        <taxon>Viridiplantae</taxon>
        <taxon>Streptophyta</taxon>
        <taxon>Embryophyta</taxon>
        <taxon>Tracheophyta</taxon>
        <taxon>Spermatophyta</taxon>
        <taxon>Magnoliopsida</taxon>
        <taxon>eudicotyledons</taxon>
        <taxon>Gunneridae</taxon>
        <taxon>Pentapetalae</taxon>
        <taxon>rosids</taxon>
        <taxon>fabids</taxon>
        <taxon>Fagales</taxon>
        <taxon>Fagaceae</taxon>
        <taxon>Fagus</taxon>
    </lineage>
</organism>
<dbReference type="Pfam" id="PF22936">
    <property type="entry name" value="Pol_BBD"/>
    <property type="match status" value="1"/>
</dbReference>
<dbReference type="Pfam" id="PF00665">
    <property type="entry name" value="rve"/>
    <property type="match status" value="1"/>
</dbReference>
<reference evidence="7" key="1">
    <citation type="submission" date="2018-02" db="EMBL/GenBank/DDBJ databases">
        <authorList>
            <person name="Cohen D.B."/>
            <person name="Kent A.D."/>
        </authorList>
    </citation>
    <scope>NUCLEOTIDE SEQUENCE</scope>
</reference>
<dbReference type="CDD" id="cd09272">
    <property type="entry name" value="RNase_HI_RT_Ty1"/>
    <property type="match status" value="1"/>
</dbReference>
<evidence type="ECO:0000256" key="4">
    <source>
        <dbReference type="ARBA" id="ARBA00022801"/>
    </source>
</evidence>
<gene>
    <name evidence="7" type="ORF">FSB_LOCUS46855</name>
</gene>
<sequence>MGDLQVVGGIKKLNNKNYNTWATCIESYLQGQDLWEVVGGSEVTQPAVEDASGTLRKWKIKAGKAMFALKTTIEEEMLEHIRDAKTPKEAWDTFVTLFSKKNDTRLQLLENELLSMAQRDMTIAQYFHKVKAICREISQLDPTAPIGESRIKRIIIHGLRPEYRGFVTAIQGWPTQPSLVEFENLLADQEAMAKQMGGVSLKGEEEALYTSKTRGTFKRNTGSESKKDGDKVKSHQGKGGSHPGGVSKNRVLRRIAKMAWDAEALFAMEEEELALTGDKHKLQNLSEYKGGRVVVTADNSRLPIAHIGKTIVTPRYNSNQVPLQDVYHVPGMKKNLLSVAQLTLSGHYVLFGPQDVKVYRDLKISETPIMEGQRLESVYVMSAESAYVDRTRKNETTDLWHMRLGHVSYSKLSIMVKKSMLKGLPQLDVRTDTVCAGCQYGKAHQLPYKESKFKAKEPLELVHSDVFGPVKQPSIGGMRYMVTFIDDFSRYVWVFFMKEKSDTFSKFKEFRESAEGEVGKKIGCLRTDNGGEYSSSEFSQYLRECRIRHQYTCANTPQQNGIAERKNRHLAEVCRSMLHAKNVPGRFWAEAMRTAAFVINRLPQPRLEFVSPFEKLWNMKPTVSYFRVFGCVCYVFVPNHLRSKFDKKAVRCIFVGYDSQRKGWKCCDPTSGRCYTSRDVVFDEASSWWSSEKEVLSDSREFGDKLQQKMGEHTVQLQPSSDESGDPNGDDVEQRVAQNPWQTGVYQQPNEEGGPTETEELTPQSQLRRSTRTRRPNPKYANAAIVEEATIIEPETFEEASQSSEWMKAMEEEIHALKQNQTWDLMPKPRDVKPISCKWVYKIKRRPDGSIERYKARLVARGFSQQYGLDYDETFSPVAKLTTVRVLLALAANKDWNLWQMDVKNAFLHGELDREIYMIQPMGFQNQDHPEYVCKLRKALYGLKQAPRAWYGKIAEFLTQSGYSVTPADTSLFVKANEGKLAIVLVYVDDLVITGDDEEEILRTKENLSVRFQMKELGQLKHFLGLEVDRTREGIFLCQQKYSKDLLKRFGMLECKPISKPMEPNAKMCAHEGKDLEDATMYRQLVGSLIYLTLTRPDISYAVSVMSRYMQNPKKPHLEAVRRILRYVKSTIDYGLLYKKGEDCKLVGYCDADYAGDHDTRRSTTGYVFKLGSGTISWCSKRQPTVSLSTTEAEYRAAAMAAQESTWLMQLMRDLHQPIDYAVSLHCDNQSAIRLAENPEFHARTKHVEVHYHFVREKVLEGKIKMYQTKTENQVADIFTKGLNTAKFRDFRKQLGMVSKEEFRESQC</sequence>
<keyword evidence="3" id="KW-0064">Aspartyl protease</keyword>
<dbReference type="GO" id="GO:0015074">
    <property type="term" value="P:DNA integration"/>
    <property type="evidence" value="ECO:0007669"/>
    <property type="project" value="InterPro"/>
</dbReference>
<evidence type="ECO:0000256" key="3">
    <source>
        <dbReference type="ARBA" id="ARBA00022750"/>
    </source>
</evidence>
<dbReference type="GO" id="GO:0004190">
    <property type="term" value="F:aspartic-type endopeptidase activity"/>
    <property type="evidence" value="ECO:0007669"/>
    <property type="project" value="UniProtKB-KW"/>
</dbReference>
<evidence type="ECO:0000256" key="2">
    <source>
        <dbReference type="ARBA" id="ARBA00022723"/>
    </source>
</evidence>
<dbReference type="GO" id="GO:0006508">
    <property type="term" value="P:proteolysis"/>
    <property type="evidence" value="ECO:0007669"/>
    <property type="project" value="UniProtKB-KW"/>
</dbReference>
<name>A0A2N9I4M6_FAGSY</name>
<evidence type="ECO:0000256" key="5">
    <source>
        <dbReference type="SAM" id="MobiDB-lite"/>
    </source>
</evidence>
<feature type="compositionally biased region" description="Low complexity" evidence="5">
    <location>
        <begin position="751"/>
        <end position="768"/>
    </location>
</feature>
<dbReference type="PROSITE" id="PS50994">
    <property type="entry name" value="INTEGRASE"/>
    <property type="match status" value="1"/>
</dbReference>
<dbReference type="PANTHER" id="PTHR42648:SF18">
    <property type="entry name" value="RETROTRANSPOSON, UNCLASSIFIED-LIKE PROTEIN"/>
    <property type="match status" value="1"/>
</dbReference>
<feature type="compositionally biased region" description="Polar residues" evidence="5">
    <location>
        <begin position="736"/>
        <end position="750"/>
    </location>
</feature>
<dbReference type="Gene3D" id="3.30.420.10">
    <property type="entry name" value="Ribonuclease H-like superfamily/Ribonuclease H"/>
    <property type="match status" value="1"/>
</dbReference>
<dbReference type="InterPro" id="IPR001584">
    <property type="entry name" value="Integrase_cat-core"/>
</dbReference>
<dbReference type="InterPro" id="IPR054722">
    <property type="entry name" value="PolX-like_BBD"/>
</dbReference>
<dbReference type="Pfam" id="PF14223">
    <property type="entry name" value="Retrotran_gag_2"/>
    <property type="match status" value="1"/>
</dbReference>
<dbReference type="InterPro" id="IPR025724">
    <property type="entry name" value="GAG-pre-integrase_dom"/>
</dbReference>
<evidence type="ECO:0000259" key="6">
    <source>
        <dbReference type="PROSITE" id="PS50994"/>
    </source>
</evidence>
<dbReference type="InterPro" id="IPR039537">
    <property type="entry name" value="Retrotran_Ty1/copia-like"/>
</dbReference>
<dbReference type="EMBL" id="OIVN01004732">
    <property type="protein sequence ID" value="SPD18973.1"/>
    <property type="molecule type" value="Genomic_DNA"/>
</dbReference>
<dbReference type="Pfam" id="PF13976">
    <property type="entry name" value="gag_pre-integrs"/>
    <property type="match status" value="1"/>
</dbReference>
<keyword evidence="1" id="KW-0645">Protease</keyword>
<dbReference type="InterPro" id="IPR057670">
    <property type="entry name" value="SH3_retrovirus"/>
</dbReference>
<evidence type="ECO:0000256" key="1">
    <source>
        <dbReference type="ARBA" id="ARBA00022670"/>
    </source>
</evidence>
<feature type="domain" description="Integrase catalytic" evidence="6">
    <location>
        <begin position="454"/>
        <end position="620"/>
    </location>
</feature>
<dbReference type="InterPro" id="IPR036397">
    <property type="entry name" value="RNaseH_sf"/>
</dbReference>
<dbReference type="InterPro" id="IPR013103">
    <property type="entry name" value="RVT_2"/>
</dbReference>
<dbReference type="GO" id="GO:0046872">
    <property type="term" value="F:metal ion binding"/>
    <property type="evidence" value="ECO:0007669"/>
    <property type="project" value="UniProtKB-KW"/>
</dbReference>
<keyword evidence="4" id="KW-0378">Hydrolase</keyword>
<evidence type="ECO:0000313" key="7">
    <source>
        <dbReference type="EMBL" id="SPD18973.1"/>
    </source>
</evidence>
<feature type="compositionally biased region" description="Basic and acidic residues" evidence="5">
    <location>
        <begin position="224"/>
        <end position="233"/>
    </location>
</feature>
<dbReference type="Pfam" id="PF25597">
    <property type="entry name" value="SH3_retrovirus"/>
    <property type="match status" value="1"/>
</dbReference>